<feature type="chain" id="PRO_5025399624" evidence="1">
    <location>
        <begin position="22"/>
        <end position="216"/>
    </location>
</feature>
<keyword evidence="1" id="KW-0732">Signal</keyword>
<reference evidence="2" key="1">
    <citation type="journal article" date="2020" name="Stud. Mycol.">
        <title>101 Dothideomycetes genomes: a test case for predicting lifestyles and emergence of pathogens.</title>
        <authorList>
            <person name="Haridas S."/>
            <person name="Albert R."/>
            <person name="Binder M."/>
            <person name="Bloem J."/>
            <person name="Labutti K."/>
            <person name="Salamov A."/>
            <person name="Andreopoulos B."/>
            <person name="Baker S."/>
            <person name="Barry K."/>
            <person name="Bills G."/>
            <person name="Bluhm B."/>
            <person name="Cannon C."/>
            <person name="Castanera R."/>
            <person name="Culley D."/>
            <person name="Daum C."/>
            <person name="Ezra D."/>
            <person name="Gonzalez J."/>
            <person name="Henrissat B."/>
            <person name="Kuo A."/>
            <person name="Liang C."/>
            <person name="Lipzen A."/>
            <person name="Lutzoni F."/>
            <person name="Magnuson J."/>
            <person name="Mondo S."/>
            <person name="Nolan M."/>
            <person name="Ohm R."/>
            <person name="Pangilinan J."/>
            <person name="Park H.-J."/>
            <person name="Ramirez L."/>
            <person name="Alfaro M."/>
            <person name="Sun H."/>
            <person name="Tritt A."/>
            <person name="Yoshinaga Y."/>
            <person name="Zwiers L.-H."/>
            <person name="Turgeon B."/>
            <person name="Goodwin S."/>
            <person name="Spatafora J."/>
            <person name="Crous P."/>
            <person name="Grigoriev I."/>
        </authorList>
    </citation>
    <scope>NUCLEOTIDE SEQUENCE</scope>
    <source>
        <strain evidence="2">HMLAC05119</strain>
    </source>
</reference>
<dbReference type="EMBL" id="ML979134">
    <property type="protein sequence ID" value="KAF1917559.1"/>
    <property type="molecule type" value="Genomic_DNA"/>
</dbReference>
<sequence length="216" mass="24064">MHFITLLASAAIFSSLPYCSAVSIKNPFKKPSSDKPIPNVYASFQTVSGEIATKAKFYKIKQEKCIILTKEATKVVFKGGKKNKNVYGTEPMCLHFYHKDNCVADNAGGDYTFQYQDVKLDSPNDLRTKSYALGEKGLPEPKSLKFTRGKCSNPKGTIGEKNLSPGQVAKQCPVQCKTRKLSADACWKQCKKHWLDFAFMSSVNCDMIMTACQYLP</sequence>
<proteinExistence type="predicted"/>
<dbReference type="AlphaFoldDB" id="A0A6A5QQ84"/>
<feature type="signal peptide" evidence="1">
    <location>
        <begin position="1"/>
        <end position="21"/>
    </location>
</feature>
<keyword evidence="3" id="KW-1185">Reference proteome</keyword>
<evidence type="ECO:0000256" key="1">
    <source>
        <dbReference type="SAM" id="SignalP"/>
    </source>
</evidence>
<organism evidence="2 3">
    <name type="scientific">Ampelomyces quisqualis</name>
    <name type="common">Powdery mildew agent</name>
    <dbReference type="NCBI Taxonomy" id="50730"/>
    <lineage>
        <taxon>Eukaryota</taxon>
        <taxon>Fungi</taxon>
        <taxon>Dikarya</taxon>
        <taxon>Ascomycota</taxon>
        <taxon>Pezizomycotina</taxon>
        <taxon>Dothideomycetes</taxon>
        <taxon>Pleosporomycetidae</taxon>
        <taxon>Pleosporales</taxon>
        <taxon>Pleosporineae</taxon>
        <taxon>Phaeosphaeriaceae</taxon>
        <taxon>Ampelomyces</taxon>
    </lineage>
</organism>
<gene>
    <name evidence="2" type="ORF">BDU57DRAFT_513876</name>
</gene>
<protein>
    <submittedName>
        <fullName evidence="2">Uncharacterized protein</fullName>
    </submittedName>
</protein>
<dbReference type="Proteomes" id="UP000800096">
    <property type="component" value="Unassembled WGS sequence"/>
</dbReference>
<accession>A0A6A5QQ84</accession>
<name>A0A6A5QQ84_AMPQU</name>
<evidence type="ECO:0000313" key="2">
    <source>
        <dbReference type="EMBL" id="KAF1917559.1"/>
    </source>
</evidence>
<evidence type="ECO:0000313" key="3">
    <source>
        <dbReference type="Proteomes" id="UP000800096"/>
    </source>
</evidence>